<evidence type="ECO:0000313" key="1">
    <source>
        <dbReference type="EMBL" id="AGK95409.1"/>
    </source>
</evidence>
<dbReference type="PATRIC" id="fig|86416.3.peg.325"/>
<reference evidence="1 2" key="1">
    <citation type="submission" date="2012-01" db="EMBL/GenBank/DDBJ databases">
        <title>Complete sequence of chromosome of Clostridium pasteurianum BC1.</title>
        <authorList>
            <consortium name="US DOE Joint Genome Institute"/>
            <person name="Lucas S."/>
            <person name="Han J."/>
            <person name="Lapidus A."/>
            <person name="Cheng J.-F."/>
            <person name="Goodwin L."/>
            <person name="Pitluck S."/>
            <person name="Peters L."/>
            <person name="Mikhailova N."/>
            <person name="Teshima H."/>
            <person name="Detter J.C."/>
            <person name="Han C."/>
            <person name="Tapia R."/>
            <person name="Land M."/>
            <person name="Hauser L."/>
            <person name="Kyrpides N."/>
            <person name="Ivanova N."/>
            <person name="Pagani I."/>
            <person name="Dunn J."/>
            <person name="Taghavi S."/>
            <person name="Francis A."/>
            <person name="van der Lelie D."/>
            <person name="Woyke T."/>
        </authorList>
    </citation>
    <scope>NUCLEOTIDE SEQUENCE [LARGE SCALE GENOMIC DNA]</scope>
    <source>
        <strain evidence="1 2">BC1</strain>
    </source>
</reference>
<dbReference type="AlphaFoldDB" id="R4K4D6"/>
<evidence type="ECO:0000313" key="2">
    <source>
        <dbReference type="Proteomes" id="UP000013523"/>
    </source>
</evidence>
<gene>
    <name evidence="1" type="ORF">Clopa_0347</name>
</gene>
<protein>
    <submittedName>
        <fullName evidence="1">Uncharacterized protein</fullName>
    </submittedName>
</protein>
<dbReference type="HOGENOM" id="CLU_181351_0_0_9"/>
<proteinExistence type="predicted"/>
<sequence length="99" mass="11546">MFDVSSVTKRYFDIKMKDLVLQLEAPSLSTMKKILYLTREINESAMEDLEEAVGIILNKNTAKYEISKEMINDELDFDQLKAIVLRFLQWVLTNKQSPN</sequence>
<dbReference type="eggNOG" id="ENOG50313QH">
    <property type="taxonomic scope" value="Bacteria"/>
</dbReference>
<dbReference type="STRING" id="86416.Clopa_0347"/>
<keyword evidence="2" id="KW-1185">Reference proteome</keyword>
<dbReference type="KEGG" id="cpas:Clopa_0347"/>
<accession>R4K4D6</accession>
<dbReference type="OrthoDB" id="1739576at2"/>
<organism evidence="1 2">
    <name type="scientific">Clostridium pasteurianum BC1</name>
    <dbReference type="NCBI Taxonomy" id="86416"/>
    <lineage>
        <taxon>Bacteria</taxon>
        <taxon>Bacillati</taxon>
        <taxon>Bacillota</taxon>
        <taxon>Clostridia</taxon>
        <taxon>Eubacteriales</taxon>
        <taxon>Clostridiaceae</taxon>
        <taxon>Clostridium</taxon>
    </lineage>
</organism>
<dbReference type="Proteomes" id="UP000013523">
    <property type="component" value="Chromosome"/>
</dbReference>
<name>R4K4D6_CLOPA</name>
<dbReference type="EMBL" id="CP003261">
    <property type="protein sequence ID" value="AGK95409.1"/>
    <property type="molecule type" value="Genomic_DNA"/>
</dbReference>
<dbReference type="RefSeq" id="WP_015613736.1">
    <property type="nucleotide sequence ID" value="NC_021182.1"/>
</dbReference>